<name>A0A317Z9N8_STAPS</name>
<dbReference type="Proteomes" id="UP000246351">
    <property type="component" value="Unassembled WGS sequence"/>
</dbReference>
<dbReference type="RefSeq" id="WP_037544283.1">
    <property type="nucleotide sequence ID" value="NZ_QEIR01000515.1"/>
</dbReference>
<reference evidence="2 3" key="1">
    <citation type="journal article" date="2018" name="Vet. Microbiol.">
        <title>Clonal diversity and geographic distribution of methicillin-resistant Staphylococcus pseudintermedius from Australian animals: Discovery of novel sequence types.</title>
        <authorList>
            <person name="Worthing K.A."/>
            <person name="Abraham S."/>
            <person name="Coombs G.W."/>
            <person name="Pang S."/>
            <person name="Saputra S."/>
            <person name="Jordan D."/>
            <person name="Trott D.J."/>
            <person name="Norris J.M."/>
        </authorList>
    </citation>
    <scope>NUCLEOTIDE SEQUENCE [LARGE SCALE GENOMIC DNA]</scope>
    <source>
        <strain evidence="2 3">ST71 3</strain>
    </source>
</reference>
<keyword evidence="4" id="KW-1185">Reference proteome</keyword>
<protein>
    <recommendedName>
        <fullName evidence="5">Tetratricopeptide repeat protein</fullName>
    </recommendedName>
</protein>
<dbReference type="EMBL" id="AAXKXX010000006">
    <property type="protein sequence ID" value="EGQ4384588.1"/>
    <property type="molecule type" value="Genomic_DNA"/>
</dbReference>
<evidence type="ECO:0000313" key="3">
    <source>
        <dbReference type="Proteomes" id="UP000246351"/>
    </source>
</evidence>
<evidence type="ECO:0000313" key="1">
    <source>
        <dbReference type="EMBL" id="EGQ4384588.1"/>
    </source>
</evidence>
<dbReference type="Proteomes" id="UP000600220">
    <property type="component" value="Unassembled WGS sequence"/>
</dbReference>
<gene>
    <name evidence="2" type="ORF">DD924_05355</name>
    <name evidence="1" type="ORF">EGV54_05705</name>
</gene>
<comment type="caution">
    <text evidence="2">The sequence shown here is derived from an EMBL/GenBank/DDBJ whole genome shotgun (WGS) entry which is preliminary data.</text>
</comment>
<proteinExistence type="predicted"/>
<sequence>MLDEVVVDEEIYISLVILLVEAYLNTDHIIKAIDIFEKVCNKYPHNDLLKQNKDHLASIIRGAK</sequence>
<evidence type="ECO:0000313" key="4">
    <source>
        <dbReference type="Proteomes" id="UP000600220"/>
    </source>
</evidence>
<accession>A0A317Z9N8</accession>
<dbReference type="AlphaFoldDB" id="A0A317Z9N8"/>
<dbReference type="EMBL" id="QEIV01000438">
    <property type="protein sequence ID" value="PWZ98941.1"/>
    <property type="molecule type" value="Genomic_DNA"/>
</dbReference>
<evidence type="ECO:0000313" key="2">
    <source>
        <dbReference type="EMBL" id="PWZ98941.1"/>
    </source>
</evidence>
<reference evidence="1 4" key="2">
    <citation type="submission" date="2018-11" db="EMBL/GenBank/DDBJ databases">
        <authorList>
            <consortium name="Veterinary Laboratory Investigation and Response Network"/>
        </authorList>
    </citation>
    <scope>NUCLEOTIDE SEQUENCE [LARGE SCALE GENOMIC DNA]</scope>
    <source>
        <strain evidence="1 4">SPSE-18-VL-LA-PA-Ryan-0021</strain>
    </source>
</reference>
<organism evidence="2 3">
    <name type="scientific">Staphylococcus pseudintermedius</name>
    <dbReference type="NCBI Taxonomy" id="283734"/>
    <lineage>
        <taxon>Bacteria</taxon>
        <taxon>Bacillati</taxon>
        <taxon>Bacillota</taxon>
        <taxon>Bacilli</taxon>
        <taxon>Bacillales</taxon>
        <taxon>Staphylococcaceae</taxon>
        <taxon>Staphylococcus</taxon>
        <taxon>Staphylococcus intermedius group</taxon>
    </lineage>
</organism>
<evidence type="ECO:0008006" key="5">
    <source>
        <dbReference type="Google" id="ProtNLM"/>
    </source>
</evidence>